<dbReference type="GO" id="GO:0005524">
    <property type="term" value="F:ATP binding"/>
    <property type="evidence" value="ECO:0007669"/>
    <property type="project" value="InterPro"/>
</dbReference>
<dbReference type="SUPFAM" id="SSF53067">
    <property type="entry name" value="Actin-like ATPase domain"/>
    <property type="match status" value="1"/>
</dbReference>
<dbReference type="PANTHER" id="PTHR30605:SF0">
    <property type="entry name" value="ANHYDRO-N-ACETYLMURAMIC ACID KINASE"/>
    <property type="match status" value="1"/>
</dbReference>
<gene>
    <name evidence="1" type="ORF">METZ01_LOCUS151916</name>
</gene>
<dbReference type="NCBIfam" id="NF007139">
    <property type="entry name" value="PRK09585.1-3"/>
    <property type="match status" value="1"/>
</dbReference>
<name>A0A382AD95_9ZZZZ</name>
<dbReference type="Gene3D" id="3.30.420.40">
    <property type="match status" value="2"/>
</dbReference>
<sequence length="369" mass="40547">MYYIGLMSGTSMDAVDAALIEFDKKATLKFYNEYPLEISAKNQIRQINEKSNLIDVAMLDNKLGYIFANAANDLIKKADINSNQVAAIGSHGQTILHVPTIAEKTSIQISDPNIICAQTGITTVADFRRMDMAFGGQGAPLASAFHEYQFKNNNKSTVILNIGGFANITLLPCDKNEIIGFDTGPGNTLLDCWIKQNKNKEYDKDGLWASSGKEDNELLQQLLKDDYFSSPIPKSTGREYFNLEWLKINLKKLNKELSAENIQATLLKLSGVTITNAIKKYAAGFSEVIVCGGGAYNLLLMKTIEDLLVDFKVTTTSDYGLSPDCIEAVTFGWLAKKRLENKPANIPSVTGANKNVILGGVYSPTKQEN</sequence>
<organism evidence="1">
    <name type="scientific">marine metagenome</name>
    <dbReference type="NCBI Taxonomy" id="408172"/>
    <lineage>
        <taxon>unclassified sequences</taxon>
        <taxon>metagenomes</taxon>
        <taxon>ecological metagenomes</taxon>
    </lineage>
</organism>
<proteinExistence type="inferred from homology"/>
<dbReference type="AlphaFoldDB" id="A0A382AD95"/>
<dbReference type="InterPro" id="IPR005338">
    <property type="entry name" value="Anhydro_N_Ac-Mur_kinase"/>
</dbReference>
<dbReference type="Pfam" id="PF03702">
    <property type="entry name" value="AnmK"/>
    <property type="match status" value="1"/>
</dbReference>
<dbReference type="GO" id="GO:0009254">
    <property type="term" value="P:peptidoglycan turnover"/>
    <property type="evidence" value="ECO:0007669"/>
    <property type="project" value="InterPro"/>
</dbReference>
<dbReference type="HAMAP" id="MF_01270">
    <property type="entry name" value="AnhMurNAc_kinase"/>
    <property type="match status" value="1"/>
</dbReference>
<dbReference type="CDD" id="cd24050">
    <property type="entry name" value="ASKHA_NBD_ANMK"/>
    <property type="match status" value="1"/>
</dbReference>
<dbReference type="GO" id="GO:0016773">
    <property type="term" value="F:phosphotransferase activity, alcohol group as acceptor"/>
    <property type="evidence" value="ECO:0007669"/>
    <property type="project" value="InterPro"/>
</dbReference>
<reference evidence="1" key="1">
    <citation type="submission" date="2018-05" db="EMBL/GenBank/DDBJ databases">
        <authorList>
            <person name="Lanie J.A."/>
            <person name="Ng W.-L."/>
            <person name="Kazmierczak K.M."/>
            <person name="Andrzejewski T.M."/>
            <person name="Davidsen T.M."/>
            <person name="Wayne K.J."/>
            <person name="Tettelin H."/>
            <person name="Glass J.I."/>
            <person name="Rusch D."/>
            <person name="Podicherti R."/>
            <person name="Tsui H.-C.T."/>
            <person name="Winkler M.E."/>
        </authorList>
    </citation>
    <scope>NUCLEOTIDE SEQUENCE</scope>
</reference>
<protein>
    <recommendedName>
        <fullName evidence="2">Anhydro-N-acetylmuramic acid kinase</fullName>
    </recommendedName>
</protein>
<dbReference type="GO" id="GO:0006040">
    <property type="term" value="P:amino sugar metabolic process"/>
    <property type="evidence" value="ECO:0007669"/>
    <property type="project" value="InterPro"/>
</dbReference>
<dbReference type="EMBL" id="UINC01024764">
    <property type="protein sequence ID" value="SVA99062.1"/>
    <property type="molecule type" value="Genomic_DNA"/>
</dbReference>
<evidence type="ECO:0000313" key="1">
    <source>
        <dbReference type="EMBL" id="SVA99062.1"/>
    </source>
</evidence>
<dbReference type="PANTHER" id="PTHR30605">
    <property type="entry name" value="ANHYDRO-N-ACETYLMURAMIC ACID KINASE"/>
    <property type="match status" value="1"/>
</dbReference>
<evidence type="ECO:0008006" key="2">
    <source>
        <dbReference type="Google" id="ProtNLM"/>
    </source>
</evidence>
<accession>A0A382AD95</accession>
<dbReference type="InterPro" id="IPR043129">
    <property type="entry name" value="ATPase_NBD"/>
</dbReference>